<proteinExistence type="predicted"/>
<dbReference type="OrthoDB" id="9778516at2"/>
<gene>
    <name evidence="1" type="ORF">SAMN05192560_0244</name>
</gene>
<dbReference type="RefSeq" id="WP_089374397.1">
    <property type="nucleotide sequence ID" value="NZ_FZOA01000001.1"/>
</dbReference>
<evidence type="ECO:0000313" key="2">
    <source>
        <dbReference type="Proteomes" id="UP000198305"/>
    </source>
</evidence>
<name>A0A238XVE9_9PROT</name>
<keyword evidence="2" id="KW-1185">Reference proteome</keyword>
<dbReference type="EMBL" id="FZOA01000001">
    <property type="protein sequence ID" value="SNR63026.1"/>
    <property type="molecule type" value="Genomic_DNA"/>
</dbReference>
<sequence length="235" mass="26116">MANAESITTLPDGYPFIAIPDDFKVCDRGLLHFDIDIPLGKIMVSGGYGYLTCTSSPNVLISAGLLLPDWLPGFAGNNKNTQLVVFTNAGPMCIFGNQRGARKSIPYPALQVIGNGKTSIRIAFPMTEQQRTIIAEKKLRDEQALLIEMRREARAACDAERYRQSIDHARDQVVSFLTMQLERCSDSLAEALLGESRYRITNEAQAEIRRHLMAAVQVAQKREAYRLANRALSLV</sequence>
<evidence type="ECO:0000313" key="1">
    <source>
        <dbReference type="EMBL" id="SNR63026.1"/>
    </source>
</evidence>
<protein>
    <submittedName>
        <fullName evidence="1">Uncharacterized protein</fullName>
    </submittedName>
</protein>
<dbReference type="AlphaFoldDB" id="A0A238XVE9"/>
<dbReference type="Proteomes" id="UP000198305">
    <property type="component" value="Unassembled WGS sequence"/>
</dbReference>
<reference evidence="2" key="1">
    <citation type="submission" date="2017-06" db="EMBL/GenBank/DDBJ databases">
        <authorList>
            <person name="Varghese N."/>
            <person name="Submissions S."/>
        </authorList>
    </citation>
    <scope>NUCLEOTIDE SEQUENCE [LARGE SCALE GENOMIC DNA]</scope>
    <source>
        <strain evidence="2">Ca-68</strain>
    </source>
</reference>
<accession>A0A238XVE9</accession>
<organism evidence="1 2">
    <name type="scientific">Methylobacillus rhizosphaerae</name>
    <dbReference type="NCBI Taxonomy" id="551994"/>
    <lineage>
        <taxon>Bacteria</taxon>
        <taxon>Pseudomonadati</taxon>
        <taxon>Pseudomonadota</taxon>
        <taxon>Betaproteobacteria</taxon>
        <taxon>Nitrosomonadales</taxon>
        <taxon>Methylophilaceae</taxon>
        <taxon>Methylobacillus</taxon>
    </lineage>
</organism>